<keyword evidence="1" id="KW-1133">Transmembrane helix</keyword>
<keyword evidence="1" id="KW-0472">Membrane</keyword>
<feature type="transmembrane region" description="Helical" evidence="1">
    <location>
        <begin position="21"/>
        <end position="39"/>
    </location>
</feature>
<dbReference type="RefSeq" id="XP_022921741.1">
    <property type="nucleotide sequence ID" value="XM_023065973.1"/>
</dbReference>
<dbReference type="PANTHER" id="PTHR34807:SF3">
    <property type="entry name" value="OS08G0270800 PROTEIN"/>
    <property type="match status" value="1"/>
</dbReference>
<dbReference type="GeneID" id="111429897"/>
<sequence>MSSNQTHLSQTSSSLSLKTTIFCTELCGLFWVLVGSVRASQRKQETRNLHPPPTPFLLFLPNSPTNSHPFLFSLSSLPLSLPIWVLNFLPSFPSMKKMKGAAALSQYPVYEDPKARFKHHGLLHDYQVLEKETGTVKSKLQMMKQKKMTLIAEVRFLRKRYEYLMNNQLSTKEHYSNGDLMQQKQFHNNKKGKNVARRRPALQPVMAISDINQKERIDKGFSVPLQNSTPIPVLDLNQKAKTSSRKKANQQNPTPVFDLNQKERMYSERDITPFFDLNQISIEEEELQTRYEPLSAVELKKSLLRGGNDEPQNDIKILACRGIGDGPSRAGKRKISWQDQVALRV</sequence>
<evidence type="ECO:0000313" key="3">
    <source>
        <dbReference type="RefSeq" id="XP_022921741.1"/>
    </source>
</evidence>
<dbReference type="Proteomes" id="UP000504609">
    <property type="component" value="Unplaced"/>
</dbReference>
<evidence type="ECO:0000313" key="2">
    <source>
        <dbReference type="Proteomes" id="UP000504609"/>
    </source>
</evidence>
<dbReference type="AlphaFoldDB" id="A0A6J1E279"/>
<accession>A0A6J1E279</accession>
<protein>
    <submittedName>
        <fullName evidence="3">Uncharacterized protein LOC111429897</fullName>
    </submittedName>
</protein>
<reference evidence="3" key="1">
    <citation type="submission" date="2025-08" db="UniProtKB">
        <authorList>
            <consortium name="RefSeq"/>
        </authorList>
    </citation>
    <scope>IDENTIFICATION</scope>
    <source>
        <tissue evidence="3">Young leaves</tissue>
    </source>
</reference>
<dbReference type="PANTHER" id="PTHR34807">
    <property type="entry name" value="OS08G0270800 PROTEIN"/>
    <property type="match status" value="1"/>
</dbReference>
<proteinExistence type="predicted"/>
<name>A0A6J1E279_CUCMO</name>
<dbReference type="KEGG" id="cmos:111429897"/>
<gene>
    <name evidence="3" type="primary">LOC111429897</name>
</gene>
<feature type="transmembrane region" description="Helical" evidence="1">
    <location>
        <begin position="70"/>
        <end position="89"/>
    </location>
</feature>
<keyword evidence="1" id="KW-0812">Transmembrane</keyword>
<organism evidence="2 3">
    <name type="scientific">Cucurbita moschata</name>
    <name type="common">Winter crookneck squash</name>
    <name type="synonym">Cucurbita pepo var. moschata</name>
    <dbReference type="NCBI Taxonomy" id="3662"/>
    <lineage>
        <taxon>Eukaryota</taxon>
        <taxon>Viridiplantae</taxon>
        <taxon>Streptophyta</taxon>
        <taxon>Embryophyta</taxon>
        <taxon>Tracheophyta</taxon>
        <taxon>Spermatophyta</taxon>
        <taxon>Magnoliopsida</taxon>
        <taxon>eudicotyledons</taxon>
        <taxon>Gunneridae</taxon>
        <taxon>Pentapetalae</taxon>
        <taxon>rosids</taxon>
        <taxon>fabids</taxon>
        <taxon>Cucurbitales</taxon>
        <taxon>Cucurbitaceae</taxon>
        <taxon>Cucurbiteae</taxon>
        <taxon>Cucurbita</taxon>
    </lineage>
</organism>
<keyword evidence="2" id="KW-1185">Reference proteome</keyword>
<evidence type="ECO:0000256" key="1">
    <source>
        <dbReference type="SAM" id="Phobius"/>
    </source>
</evidence>